<feature type="transmembrane region" description="Helical" evidence="1">
    <location>
        <begin position="295"/>
        <end position="315"/>
    </location>
</feature>
<evidence type="ECO:0000313" key="3">
    <source>
        <dbReference type="EMBL" id="ADW03916.1"/>
    </source>
</evidence>
<dbReference type="AlphaFoldDB" id="A0A8D3WF70"/>
<reference evidence="3 4" key="1">
    <citation type="submission" date="2011-01" db="EMBL/GenBank/DDBJ databases">
        <title>Complete sequence of chromosome of Streptomyces flavogriseus ATCC 33331.</title>
        <authorList>
            <consortium name="US DOE Joint Genome Institute"/>
            <person name="Lucas S."/>
            <person name="Copeland A."/>
            <person name="Lapidus A."/>
            <person name="Cheng J.-F."/>
            <person name="Goodwin L."/>
            <person name="Pitluck S."/>
            <person name="Davenport K."/>
            <person name="Detter J.C."/>
            <person name="Han C."/>
            <person name="Tapia R."/>
            <person name="Land M."/>
            <person name="Hauser L."/>
            <person name="Kyrpides N."/>
            <person name="Ivanova N."/>
            <person name="Ovchinnikova G."/>
            <person name="Pagani I."/>
            <person name="Brumm P."/>
            <person name="Mead D."/>
            <person name="Woyke T."/>
        </authorList>
    </citation>
    <scope>NUCLEOTIDE SEQUENCE [LARGE SCALE GENOMIC DNA]</scope>
    <source>
        <strain evidence="4">ATCC 33331 / IAF-45CD</strain>
    </source>
</reference>
<gene>
    <name evidence="3" type="ordered locus">Sfla_2487</name>
</gene>
<keyword evidence="1" id="KW-1133">Transmembrane helix</keyword>
<name>A0A8D3WF70_STRFA</name>
<dbReference type="OrthoDB" id="4328553at2"/>
<feature type="transmembrane region" description="Helical" evidence="1">
    <location>
        <begin position="327"/>
        <end position="351"/>
    </location>
</feature>
<dbReference type="EMBL" id="CP002475">
    <property type="protein sequence ID" value="ADW03916.1"/>
    <property type="molecule type" value="Genomic_DNA"/>
</dbReference>
<feature type="transmembrane region" description="Helical" evidence="1">
    <location>
        <begin position="363"/>
        <end position="382"/>
    </location>
</feature>
<dbReference type="Pfam" id="PF10756">
    <property type="entry name" value="bPH_6"/>
    <property type="match status" value="1"/>
</dbReference>
<feature type="transmembrane region" description="Helical" evidence="1">
    <location>
        <begin position="169"/>
        <end position="189"/>
    </location>
</feature>
<sequence length="518" mass="55455">MTDTPDLALNPRNRRALWCSVVLGAAGTALAAVRVAYGAGFPDPAAAVGLLLTVLGLVCLYAASARVSADARGLRSRTLLRRRDMPWSDVADLRTYVQYGRNQEIHRVSVLLRDGRTRRLPLPISASSGDRAAFDTKLDALRALHRRHGSPESSHAPVLTYRTAGRGSAVSWILCVLLLAGAGLAAWFVPVATSEERAWAASVPCAAGTPSSERGECRSTTSAVIAEAEVGEGKRNSWLLFADGRPLERLGVSKEGARGFHPGDRVELTLWRGQVREVTGEHHEWREHFTGGGDVAVIAAGCALAAGYPGARILLRGRGGRRLSDDEVVPSALPFAAALAGTAVWLLPLYYLHPTDPLGSPVTLVWAASGTAASLGMFAWAWHTTRVRTPGDAADPGDETSPGAAERFLAARFLDHTDYNPNGFGTHVVLGDGPPAVTPHPGPGRFAARRIPVERLTVTHVRRVRGSDGDAVRRDWHVAELDDAGTPVRLAAAPDDLTRIIRELERSRGPQDAERARP</sequence>
<accession>A0A8D3WF70</accession>
<dbReference type="Proteomes" id="UP000002066">
    <property type="component" value="Chromosome"/>
</dbReference>
<dbReference type="InterPro" id="IPR019692">
    <property type="entry name" value="CFP-6_PH"/>
</dbReference>
<evidence type="ECO:0000313" key="4">
    <source>
        <dbReference type="Proteomes" id="UP000002066"/>
    </source>
</evidence>
<feature type="domain" description="Low molecular weight protein antigen 6 PH" evidence="2">
    <location>
        <begin position="65"/>
        <end position="121"/>
    </location>
</feature>
<keyword evidence="1" id="KW-0472">Membrane</keyword>
<proteinExistence type="predicted"/>
<evidence type="ECO:0000259" key="2">
    <source>
        <dbReference type="Pfam" id="PF10756"/>
    </source>
</evidence>
<dbReference type="KEGG" id="sfa:Sfla_2487"/>
<keyword evidence="1" id="KW-0812">Transmembrane</keyword>
<organism evidence="3 4">
    <name type="scientific">Streptomyces pratensis (strain ATCC 33331 / IAF-45CD)</name>
    <dbReference type="NCBI Taxonomy" id="591167"/>
    <lineage>
        <taxon>Bacteria</taxon>
        <taxon>Bacillati</taxon>
        <taxon>Actinomycetota</taxon>
        <taxon>Actinomycetes</taxon>
        <taxon>Kitasatosporales</taxon>
        <taxon>Streptomycetaceae</taxon>
        <taxon>Streptomyces</taxon>
    </lineage>
</organism>
<feature type="transmembrane region" description="Helical" evidence="1">
    <location>
        <begin position="47"/>
        <end position="67"/>
    </location>
</feature>
<evidence type="ECO:0000256" key="1">
    <source>
        <dbReference type="SAM" id="Phobius"/>
    </source>
</evidence>
<protein>
    <submittedName>
        <fullName evidence="3">Large integral membrane protein</fullName>
    </submittedName>
</protein>